<evidence type="ECO:0000313" key="2">
    <source>
        <dbReference type="EMBL" id="EAX87908.1"/>
    </source>
</evidence>
<sequence length="935" mass="107134">MNEELKKLQHASFDEICSIITNSDSNLERGYAALQLDSLISLNIEEVFTKRNLLIVALSNNLENYSVCNIIITSFTADLLYEWTELHEFIQQLLQDHDQVNIRIASLILANILPYFAPEDFESYHHTIMLTLYNCANAHLIFELADILARITYCSEFINDFVGPINECFISLEKSIVLGDDHLNNMLSVPLCAIIESEKVPEVLQTAITLCLSPPTNLSLFWLLNSIINTYPDEIQKDFNKIFNKTFSAMKTCPTEDVIYIAETMELLSIKFPQQFGNQFLQSYDIKTERSIYAFVTTISSTVEHAPFIINQKVCHSLIISLQCTQMYVKLATIDAMKEVAMINDSVRVTILEQLYDLMGAVDQQLLSRVLNAASFIIDSFPLPPNMIQTLIDRIRVLIRPISLCRHLCVSLVFSVGYSISKYNSLIFPIISQAALATSSDVDPSLKCRSIEAIGILSYGLKDQRAEDIVASCMADETDEVVLSVLIAVSYFAKFHKNIQRFKEFTEKYVQKYTEQFTQEFFINHSYENFFLHQPLNESVNDDQQQEDNAEQTNIPLENEDEENNFNNSVEISEIFQSDLQEKFERSQHGWFLTVSILAKRLFKNKCNFSAEIFLPVCIRILDECSLEEKCEASKAISCIFTSDETKFDQSVVEKIIDIEDRSCNLRSMAILISKFPQIEKESIIKLSDYCLEILSTSKKDDEESKRLNKRIYFFFISMMKNFKNIFPISHLATVTSFPNCSQTVIIKIIIRYLKDVEMNNKIIDSLISQMDDLDCDAVGELLIGFTEIAVDKIPTEKLQRFLNFGGISANGALSYLSYVSERGRNIRDILVEIIDAFDCVRKDSNRIISKISDIILQDDYTRSKCDVRITTSFASVLTQPDDVWDSMDVNEEVRLKLVNVIKKVTDESHEANINLVAFLSINNRMDRFQKRTQF</sequence>
<organism evidence="2 3">
    <name type="scientific">Trichomonas vaginalis (strain ATCC PRA-98 / G3)</name>
    <dbReference type="NCBI Taxonomy" id="412133"/>
    <lineage>
        <taxon>Eukaryota</taxon>
        <taxon>Metamonada</taxon>
        <taxon>Parabasalia</taxon>
        <taxon>Trichomonadida</taxon>
        <taxon>Trichomonadidae</taxon>
        <taxon>Trichomonas</taxon>
    </lineage>
</organism>
<reference evidence="2" key="1">
    <citation type="submission" date="2006-10" db="EMBL/GenBank/DDBJ databases">
        <authorList>
            <person name="Amadeo P."/>
            <person name="Zhao Q."/>
            <person name="Wortman J."/>
            <person name="Fraser-Liggett C."/>
            <person name="Carlton J."/>
        </authorList>
    </citation>
    <scope>NUCLEOTIDE SEQUENCE</scope>
    <source>
        <strain evidence="2">G3</strain>
    </source>
</reference>
<gene>
    <name evidence="2" type="ORF">TVAG_459840</name>
</gene>
<dbReference type="InterPro" id="IPR016024">
    <property type="entry name" value="ARM-type_fold"/>
</dbReference>
<feature type="compositionally biased region" description="Acidic residues" evidence="1">
    <location>
        <begin position="541"/>
        <end position="550"/>
    </location>
</feature>
<evidence type="ECO:0000256" key="1">
    <source>
        <dbReference type="SAM" id="MobiDB-lite"/>
    </source>
</evidence>
<dbReference type="Proteomes" id="UP000001542">
    <property type="component" value="Unassembled WGS sequence"/>
</dbReference>
<dbReference type="VEuPathDB" id="TrichDB:TVAGG3_0454700"/>
<feature type="region of interest" description="Disordered" evidence="1">
    <location>
        <begin position="541"/>
        <end position="563"/>
    </location>
</feature>
<protein>
    <submittedName>
        <fullName evidence="2">Uncharacterized protein</fullName>
    </submittedName>
</protein>
<dbReference type="EMBL" id="DS114379">
    <property type="protein sequence ID" value="EAX87908.1"/>
    <property type="molecule type" value="Genomic_DNA"/>
</dbReference>
<proteinExistence type="predicted"/>
<dbReference type="RefSeq" id="XP_001300838.1">
    <property type="nucleotide sequence ID" value="XM_001300837.1"/>
</dbReference>
<evidence type="ECO:0000313" key="3">
    <source>
        <dbReference type="Proteomes" id="UP000001542"/>
    </source>
</evidence>
<keyword evidence="3" id="KW-1185">Reference proteome</keyword>
<dbReference type="SMR" id="A2G4K8"/>
<name>A2G4K8_TRIV3</name>
<dbReference type="VEuPathDB" id="TrichDB:TVAG_459840"/>
<dbReference type="InParanoid" id="A2G4K8"/>
<dbReference type="InterPro" id="IPR011989">
    <property type="entry name" value="ARM-like"/>
</dbReference>
<dbReference type="KEGG" id="tva:4745562"/>
<dbReference type="SUPFAM" id="SSF48371">
    <property type="entry name" value="ARM repeat"/>
    <property type="match status" value="1"/>
</dbReference>
<accession>A2G4K8</accession>
<dbReference type="AlphaFoldDB" id="A2G4K8"/>
<dbReference type="Gene3D" id="1.25.10.10">
    <property type="entry name" value="Leucine-rich Repeat Variant"/>
    <property type="match status" value="1"/>
</dbReference>
<reference evidence="2" key="2">
    <citation type="journal article" date="2007" name="Science">
        <title>Draft genome sequence of the sexually transmitted pathogen Trichomonas vaginalis.</title>
        <authorList>
            <person name="Carlton J.M."/>
            <person name="Hirt R.P."/>
            <person name="Silva J.C."/>
            <person name="Delcher A.L."/>
            <person name="Schatz M."/>
            <person name="Zhao Q."/>
            <person name="Wortman J.R."/>
            <person name="Bidwell S.L."/>
            <person name="Alsmark U.C.M."/>
            <person name="Besteiro S."/>
            <person name="Sicheritz-Ponten T."/>
            <person name="Noel C.J."/>
            <person name="Dacks J.B."/>
            <person name="Foster P.G."/>
            <person name="Simillion C."/>
            <person name="Van de Peer Y."/>
            <person name="Miranda-Saavedra D."/>
            <person name="Barton G.J."/>
            <person name="Westrop G.D."/>
            <person name="Mueller S."/>
            <person name="Dessi D."/>
            <person name="Fiori P.L."/>
            <person name="Ren Q."/>
            <person name="Paulsen I."/>
            <person name="Zhang H."/>
            <person name="Bastida-Corcuera F.D."/>
            <person name="Simoes-Barbosa A."/>
            <person name="Brown M.T."/>
            <person name="Hayes R.D."/>
            <person name="Mukherjee M."/>
            <person name="Okumura C.Y."/>
            <person name="Schneider R."/>
            <person name="Smith A.J."/>
            <person name="Vanacova S."/>
            <person name="Villalvazo M."/>
            <person name="Haas B.J."/>
            <person name="Pertea M."/>
            <person name="Feldblyum T.V."/>
            <person name="Utterback T.R."/>
            <person name="Shu C.L."/>
            <person name="Osoegawa K."/>
            <person name="de Jong P.J."/>
            <person name="Hrdy I."/>
            <person name="Horvathova L."/>
            <person name="Zubacova Z."/>
            <person name="Dolezal P."/>
            <person name="Malik S.B."/>
            <person name="Logsdon J.M. Jr."/>
            <person name="Henze K."/>
            <person name="Gupta A."/>
            <person name="Wang C.C."/>
            <person name="Dunne R.L."/>
            <person name="Upcroft J.A."/>
            <person name="Upcroft P."/>
            <person name="White O."/>
            <person name="Salzberg S.L."/>
            <person name="Tang P."/>
            <person name="Chiu C.-H."/>
            <person name="Lee Y.-S."/>
            <person name="Embley T.M."/>
            <person name="Coombs G.H."/>
            <person name="Mottram J.C."/>
            <person name="Tachezy J."/>
            <person name="Fraser-Liggett C.M."/>
            <person name="Johnson P.J."/>
        </authorList>
    </citation>
    <scope>NUCLEOTIDE SEQUENCE [LARGE SCALE GENOMIC DNA]</scope>
    <source>
        <strain evidence="2">G3</strain>
    </source>
</reference>